<dbReference type="AlphaFoldDB" id="A0A1M6MFE3"/>
<dbReference type="RefSeq" id="WP_072965827.1">
    <property type="nucleotide sequence ID" value="NZ_FRAJ01000004.1"/>
</dbReference>
<evidence type="ECO:0000313" key="2">
    <source>
        <dbReference type="Proteomes" id="UP000184082"/>
    </source>
</evidence>
<proteinExistence type="predicted"/>
<accession>A0A1M6MFE3</accession>
<reference evidence="1 2" key="1">
    <citation type="submission" date="2016-11" db="EMBL/GenBank/DDBJ databases">
        <authorList>
            <person name="Jaros S."/>
            <person name="Januszkiewicz K."/>
            <person name="Wedrychowicz H."/>
        </authorList>
    </citation>
    <scope>NUCLEOTIDE SEQUENCE [LARGE SCALE GENOMIC DNA]</scope>
    <source>
        <strain evidence="1 2">DSM 14501</strain>
    </source>
</reference>
<sequence length="164" mass="19436">MNDINDKIFMLNISPIGISLIRVNEISKNLNVFDTFNINIDLNKIPNASFSFFYKYLMDRVSEKILQKVVEGEIYNGDFIKLKPIIDKNSSYLEISVFRQLSKIQNIEDYIKNFSRHIPYTIEEKRNEIKNLHDKLNEAIEAKNILLCKEILQKIKYLRNEFII</sequence>
<organism evidence="1 2">
    <name type="scientific">Caminicella sporogenes DSM 14501</name>
    <dbReference type="NCBI Taxonomy" id="1121266"/>
    <lineage>
        <taxon>Bacteria</taxon>
        <taxon>Bacillati</taxon>
        <taxon>Bacillota</taxon>
        <taxon>Clostridia</taxon>
        <taxon>Peptostreptococcales</taxon>
        <taxon>Caminicellaceae</taxon>
        <taxon>Caminicella</taxon>
    </lineage>
</organism>
<evidence type="ECO:0000313" key="1">
    <source>
        <dbReference type="EMBL" id="SHJ82083.1"/>
    </source>
</evidence>
<name>A0A1M6MFE3_9FIRM</name>
<protein>
    <submittedName>
        <fullName evidence="1">Uncharacterized protein</fullName>
    </submittedName>
</protein>
<keyword evidence="2" id="KW-1185">Reference proteome</keyword>
<gene>
    <name evidence="1" type="ORF">SAMN02745883_00517</name>
</gene>
<dbReference type="EMBL" id="FRAJ01000004">
    <property type="protein sequence ID" value="SHJ82083.1"/>
    <property type="molecule type" value="Genomic_DNA"/>
</dbReference>
<dbReference type="Proteomes" id="UP000184082">
    <property type="component" value="Unassembled WGS sequence"/>
</dbReference>